<dbReference type="Gene3D" id="3.90.1140.10">
    <property type="entry name" value="Cyclic phosphodiesterase"/>
    <property type="match status" value="1"/>
</dbReference>
<sequence length="192" mass="22444">MKVCLALLVDYKLQNYARKIAFDINRKYNTGFIAARLPQHVTLGPLFEVQDIKYVEEYFDFLAKSLKPLEIKFTSIDLRIIGDEKDGLGVLWMDIEENDNLRELHNRIYKDIGERSWKADEIFGDGIYHFHSTIALGKQPPYVYKEIYDNIQNKQIDYTCLVKEIALFCPSDDENRMGTYITYKKLPLGGEE</sequence>
<dbReference type="RefSeq" id="WP_120168545.1">
    <property type="nucleotide sequence ID" value="NZ_MCIB01000011.1"/>
</dbReference>
<name>A0A419T4V3_9FIRM</name>
<evidence type="ECO:0000313" key="1">
    <source>
        <dbReference type="EMBL" id="RKD32463.1"/>
    </source>
</evidence>
<dbReference type="Pfam" id="PF13563">
    <property type="entry name" value="2_5_RNA_ligase2"/>
    <property type="match status" value="1"/>
</dbReference>
<dbReference type="Proteomes" id="UP000284177">
    <property type="component" value="Unassembled WGS sequence"/>
</dbReference>
<evidence type="ECO:0008006" key="3">
    <source>
        <dbReference type="Google" id="ProtNLM"/>
    </source>
</evidence>
<dbReference type="OrthoDB" id="2082888at2"/>
<keyword evidence="2" id="KW-1185">Reference proteome</keyword>
<comment type="caution">
    <text evidence="1">The sequence shown here is derived from an EMBL/GenBank/DDBJ whole genome shotgun (WGS) entry which is preliminary data.</text>
</comment>
<accession>A0A419T4V3</accession>
<dbReference type="AlphaFoldDB" id="A0A419T4V3"/>
<dbReference type="SUPFAM" id="SSF55144">
    <property type="entry name" value="LigT-like"/>
    <property type="match status" value="1"/>
</dbReference>
<organism evidence="1 2">
    <name type="scientific">Thermohalobacter berrensis</name>
    <dbReference type="NCBI Taxonomy" id="99594"/>
    <lineage>
        <taxon>Bacteria</taxon>
        <taxon>Bacillati</taxon>
        <taxon>Bacillota</taxon>
        <taxon>Tissierellia</taxon>
        <taxon>Tissierellales</taxon>
        <taxon>Thermohalobacteraceae</taxon>
        <taxon>Thermohalobacter</taxon>
    </lineage>
</organism>
<dbReference type="InterPro" id="IPR009097">
    <property type="entry name" value="Cyclic_Pdiesterase"/>
</dbReference>
<reference evidence="1 2" key="1">
    <citation type="submission" date="2016-08" db="EMBL/GenBank/DDBJ databases">
        <title>Novel Firmicutes and Novel Genomes.</title>
        <authorList>
            <person name="Poppleton D.I."/>
            <person name="Gribaldo S."/>
        </authorList>
    </citation>
    <scope>NUCLEOTIDE SEQUENCE [LARGE SCALE GENOMIC DNA]</scope>
    <source>
        <strain evidence="1 2">CTT3</strain>
    </source>
</reference>
<proteinExistence type="predicted"/>
<protein>
    <recommendedName>
        <fullName evidence="3">Phosphoesterase</fullName>
    </recommendedName>
</protein>
<dbReference type="EMBL" id="MCIB01000011">
    <property type="protein sequence ID" value="RKD32463.1"/>
    <property type="molecule type" value="Genomic_DNA"/>
</dbReference>
<evidence type="ECO:0000313" key="2">
    <source>
        <dbReference type="Proteomes" id="UP000284177"/>
    </source>
</evidence>
<gene>
    <name evidence="1" type="ORF">BET03_11155</name>
</gene>